<dbReference type="InterPro" id="IPR050261">
    <property type="entry name" value="FrsA_esterase"/>
</dbReference>
<dbReference type="SUPFAM" id="SSF53474">
    <property type="entry name" value="alpha/beta-Hydrolases"/>
    <property type="match status" value="1"/>
</dbReference>
<keyword evidence="6" id="KW-1185">Reference proteome</keyword>
<evidence type="ECO:0000256" key="3">
    <source>
        <dbReference type="SAM" id="SignalP"/>
    </source>
</evidence>
<dbReference type="AlphaFoldDB" id="A0A075K1P7"/>
<evidence type="ECO:0000256" key="2">
    <source>
        <dbReference type="ARBA" id="ARBA00038115"/>
    </source>
</evidence>
<dbReference type="InterPro" id="IPR000073">
    <property type="entry name" value="AB_hydrolase_1"/>
</dbReference>
<keyword evidence="3" id="KW-0732">Signal</keyword>
<protein>
    <recommendedName>
        <fullName evidence="4">AB hydrolase-1 domain-containing protein</fullName>
    </recommendedName>
</protein>
<proteinExistence type="inferred from homology"/>
<feature type="signal peptide" evidence="3">
    <location>
        <begin position="1"/>
        <end position="19"/>
    </location>
</feature>
<dbReference type="OrthoDB" id="1412847at2"/>
<dbReference type="EMBL" id="CP008884">
    <property type="protein sequence ID" value="AIF47637.1"/>
    <property type="molecule type" value="Genomic_DNA"/>
</dbReference>
<reference evidence="5 6" key="1">
    <citation type="submission" date="2014-07" db="EMBL/GenBank/DDBJ databases">
        <title>Complete Genome Sequence of Dyella japonica Strain A8 Isolated from Malaysian Tropical Soil.</title>
        <authorList>
            <person name="Hui R.K.H."/>
            <person name="Chen J.-W."/>
            <person name="Chan K.-G."/>
            <person name="Leung F.C.C."/>
        </authorList>
    </citation>
    <scope>NUCLEOTIDE SEQUENCE [LARGE SCALE GENOMIC DNA]</scope>
    <source>
        <strain evidence="5 6">A8</strain>
    </source>
</reference>
<dbReference type="Gene3D" id="3.40.50.1820">
    <property type="entry name" value="alpha/beta hydrolase"/>
    <property type="match status" value="1"/>
</dbReference>
<comment type="similarity">
    <text evidence="2">Belongs to the AB hydrolase superfamily. FUS2 hydrolase family.</text>
</comment>
<dbReference type="Pfam" id="PF12697">
    <property type="entry name" value="Abhydrolase_6"/>
    <property type="match status" value="1"/>
</dbReference>
<dbReference type="PANTHER" id="PTHR22946:SF9">
    <property type="entry name" value="POLYKETIDE TRANSFERASE AF380"/>
    <property type="match status" value="1"/>
</dbReference>
<evidence type="ECO:0000259" key="4">
    <source>
        <dbReference type="Pfam" id="PF12697"/>
    </source>
</evidence>
<organism evidence="5 6">
    <name type="scientific">Dyella japonica A8</name>
    <dbReference type="NCBI Taxonomy" id="1217721"/>
    <lineage>
        <taxon>Bacteria</taxon>
        <taxon>Pseudomonadati</taxon>
        <taxon>Pseudomonadota</taxon>
        <taxon>Gammaproteobacteria</taxon>
        <taxon>Lysobacterales</taxon>
        <taxon>Rhodanobacteraceae</taxon>
        <taxon>Dyella</taxon>
    </lineage>
</organism>
<dbReference type="HOGENOM" id="CLU_643885_0_0_6"/>
<dbReference type="PANTHER" id="PTHR22946">
    <property type="entry name" value="DIENELACTONE HYDROLASE DOMAIN-CONTAINING PROTEIN-RELATED"/>
    <property type="match status" value="1"/>
</dbReference>
<name>A0A075K1P7_9GAMM</name>
<sequence length="424" mass="46293">MKQWMAGLLSLSFSAAGVAAPVTCGYGVYGVAGKPPVVISNPTSKGTQAPERYTFLDGRRGDVNGADAPVRCERGVVSVRQDDGQYAVQPKWALRETPTRFKSHGTELAGVLIEPAQTNGKPPLVVFVHGSEKTPGIGGYYPYMFAAQGLAVFAYDKRGTGASDGDYTQHFELLAEDAAAAMEQARKLAAGRVSRTGFFGGSQGGWVAPRAAALSHADFVEVGFGLVMTPLEEDQQQAVVEMQEKGYDAAAIARVREVTDATGAVMASHFTSGYEQLAAVKRKFANEPWLHTIEGEYTGELLAENEADLRRTGAPRYDNLNIDWHYDAIAAIRALGIPQLWVLAGEDRDAPEALTSERLMALKREGKPIELYVYPHTDHGMYEFVQDKDGTRHVTRITDGYFRLLADWIRQQDKPPYGTGERMP</sequence>
<gene>
    <name evidence="5" type="ORF">HY57_10360</name>
</gene>
<dbReference type="RefSeq" id="WP_019464479.1">
    <property type="nucleotide sequence ID" value="NZ_ALOY01000127.1"/>
</dbReference>
<accession>A0A075K1P7</accession>
<dbReference type="STRING" id="1217721.HY57_10360"/>
<dbReference type="GO" id="GO:0052689">
    <property type="term" value="F:carboxylic ester hydrolase activity"/>
    <property type="evidence" value="ECO:0007669"/>
    <property type="project" value="UniProtKB-ARBA"/>
</dbReference>
<keyword evidence="1" id="KW-0378">Hydrolase</keyword>
<dbReference type="KEGG" id="dja:HY57_10360"/>
<feature type="chain" id="PRO_5001706665" description="AB hydrolase-1 domain-containing protein" evidence="3">
    <location>
        <begin position="20"/>
        <end position="424"/>
    </location>
</feature>
<dbReference type="PATRIC" id="fig|1217721.7.peg.2143"/>
<evidence type="ECO:0000313" key="6">
    <source>
        <dbReference type="Proteomes" id="UP000027987"/>
    </source>
</evidence>
<evidence type="ECO:0000256" key="1">
    <source>
        <dbReference type="ARBA" id="ARBA00022801"/>
    </source>
</evidence>
<dbReference type="Proteomes" id="UP000027987">
    <property type="component" value="Chromosome"/>
</dbReference>
<evidence type="ECO:0000313" key="5">
    <source>
        <dbReference type="EMBL" id="AIF47637.1"/>
    </source>
</evidence>
<feature type="domain" description="AB hydrolase-1" evidence="4">
    <location>
        <begin position="125"/>
        <end position="383"/>
    </location>
</feature>
<dbReference type="InterPro" id="IPR029058">
    <property type="entry name" value="AB_hydrolase_fold"/>
</dbReference>